<feature type="chain" id="PRO_5001718846" evidence="2">
    <location>
        <begin position="30"/>
        <end position="104"/>
    </location>
</feature>
<feature type="transmembrane region" description="Helical" evidence="1">
    <location>
        <begin position="53"/>
        <end position="73"/>
    </location>
</feature>
<keyword evidence="1" id="KW-0812">Transmembrane</keyword>
<reference evidence="3 4" key="1">
    <citation type="submission" date="2014-08" db="EMBL/GenBank/DDBJ databases">
        <title>Complete genome sequence of Corynebacterium ureicelerivorans DSM 45051, a lipophilic and urea-splitting isolate from a blood culture of a septicaemia patient.</title>
        <authorList>
            <person name="Tippelt A."/>
            <person name="Albersmeier A."/>
            <person name="Brinkrolf K."/>
            <person name="Ruckert C."/>
            <person name="Tauch A."/>
        </authorList>
    </citation>
    <scope>NUCLEOTIDE SEQUENCE [LARGE SCALE GENOMIC DNA]</scope>
    <source>
        <strain evidence="3 4">IMMIB RIV-2301</strain>
    </source>
</reference>
<dbReference type="KEGG" id="cuv:CUREI_00035"/>
<sequence>MTAMRRIAAGLTATALAAAALTAPTMAAAAPNAEFEVPPKRPLEGLYTGSAPLSLAIALAATAVTAQLIIDFVPPVRAAIDKLAAQFNLTQLAHTYVNGSLPQR</sequence>
<protein>
    <submittedName>
        <fullName evidence="3">Uncharacterized protein</fullName>
    </submittedName>
</protein>
<proteinExistence type="predicted"/>
<dbReference type="AlphaFoldDB" id="A0A077HMQ0"/>
<dbReference type="HOGENOM" id="CLU_2245426_0_0_11"/>
<keyword evidence="2" id="KW-0732">Signal</keyword>
<gene>
    <name evidence="3" type="ORF">CUREI_00035</name>
</gene>
<accession>A0A077HMQ0</accession>
<organism evidence="3 4">
    <name type="scientific">Corynebacterium ureicelerivorans</name>
    <dbReference type="NCBI Taxonomy" id="401472"/>
    <lineage>
        <taxon>Bacteria</taxon>
        <taxon>Bacillati</taxon>
        <taxon>Actinomycetota</taxon>
        <taxon>Actinomycetes</taxon>
        <taxon>Mycobacteriales</taxon>
        <taxon>Corynebacteriaceae</taxon>
        <taxon>Corynebacterium</taxon>
    </lineage>
</organism>
<evidence type="ECO:0000313" key="4">
    <source>
        <dbReference type="Proteomes" id="UP000028939"/>
    </source>
</evidence>
<evidence type="ECO:0000256" key="1">
    <source>
        <dbReference type="SAM" id="Phobius"/>
    </source>
</evidence>
<keyword evidence="4" id="KW-1185">Reference proteome</keyword>
<dbReference type="Proteomes" id="UP000028939">
    <property type="component" value="Chromosome"/>
</dbReference>
<keyword evidence="1" id="KW-1133">Transmembrane helix</keyword>
<feature type="signal peptide" evidence="2">
    <location>
        <begin position="1"/>
        <end position="29"/>
    </location>
</feature>
<dbReference type="STRING" id="401472.CUREI_00035"/>
<dbReference type="EMBL" id="CP009215">
    <property type="protein sequence ID" value="AIL95932.1"/>
    <property type="molecule type" value="Genomic_DNA"/>
</dbReference>
<evidence type="ECO:0000256" key="2">
    <source>
        <dbReference type="SAM" id="SignalP"/>
    </source>
</evidence>
<name>A0A077HMQ0_9CORY</name>
<evidence type="ECO:0000313" key="3">
    <source>
        <dbReference type="EMBL" id="AIL95932.1"/>
    </source>
</evidence>
<keyword evidence="1" id="KW-0472">Membrane</keyword>